<reference evidence="2 3" key="2">
    <citation type="submission" date="2018-11" db="EMBL/GenBank/DDBJ databases">
        <authorList>
            <consortium name="Pathogen Informatics"/>
        </authorList>
    </citation>
    <scope>NUCLEOTIDE SEQUENCE [LARGE SCALE GENOMIC DNA]</scope>
    <source>
        <strain evidence="2 3">MHpl1</strain>
    </source>
</reference>
<evidence type="ECO:0000259" key="1">
    <source>
        <dbReference type="Pfam" id="PF00651"/>
    </source>
</evidence>
<keyword evidence="3" id="KW-1185">Reference proteome</keyword>
<evidence type="ECO:0000313" key="3">
    <source>
        <dbReference type="Proteomes" id="UP000268014"/>
    </source>
</evidence>
<dbReference type="OMA" id="SNVIDCM"/>
<name>A0A0N4VYP6_HAEPC</name>
<proteinExistence type="predicted"/>
<sequence length="80" mass="9066">MIIIEEFSPTAVKIMLIFLYTGSVCPQELELEDASDVMQLAEKYNIPALKTMCEQDLISRYLITSCFCQLAGSKKRRATI</sequence>
<evidence type="ECO:0000313" key="2">
    <source>
        <dbReference type="EMBL" id="VDO14610.1"/>
    </source>
</evidence>
<dbReference type="InterPro" id="IPR000210">
    <property type="entry name" value="BTB/POZ_dom"/>
</dbReference>
<dbReference type="PANTHER" id="PTHR24413">
    <property type="entry name" value="SPECKLE-TYPE POZ PROTEIN"/>
    <property type="match status" value="1"/>
</dbReference>
<accession>A0A0N4VYP6</accession>
<dbReference type="AlphaFoldDB" id="A0A0N4VYP6"/>
<dbReference type="OrthoDB" id="5771911at2759"/>
<dbReference type="Gene3D" id="3.30.710.10">
    <property type="entry name" value="Potassium Channel Kv1.1, Chain A"/>
    <property type="match status" value="1"/>
</dbReference>
<dbReference type="STRING" id="6290.A0A0N4VYP6"/>
<feature type="domain" description="BTB" evidence="1">
    <location>
        <begin position="2"/>
        <end position="59"/>
    </location>
</feature>
<reference evidence="4" key="1">
    <citation type="submission" date="2017-02" db="UniProtKB">
        <authorList>
            <consortium name="WormBaseParasite"/>
        </authorList>
    </citation>
    <scope>IDENTIFICATION</scope>
</reference>
<gene>
    <name evidence="2" type="ORF">HPLM_LOCUS2414</name>
</gene>
<organism evidence="4">
    <name type="scientific">Haemonchus placei</name>
    <name type="common">Barber's pole worm</name>
    <dbReference type="NCBI Taxonomy" id="6290"/>
    <lineage>
        <taxon>Eukaryota</taxon>
        <taxon>Metazoa</taxon>
        <taxon>Ecdysozoa</taxon>
        <taxon>Nematoda</taxon>
        <taxon>Chromadorea</taxon>
        <taxon>Rhabditida</taxon>
        <taxon>Rhabditina</taxon>
        <taxon>Rhabditomorpha</taxon>
        <taxon>Strongyloidea</taxon>
        <taxon>Trichostrongylidae</taxon>
        <taxon>Haemonchus</taxon>
    </lineage>
</organism>
<dbReference type="EMBL" id="UZAF01004915">
    <property type="protein sequence ID" value="VDO14610.1"/>
    <property type="molecule type" value="Genomic_DNA"/>
</dbReference>
<dbReference type="WBParaSite" id="HPLM_0000241701-mRNA-1">
    <property type="protein sequence ID" value="HPLM_0000241701-mRNA-1"/>
    <property type="gene ID" value="HPLM_0000241701"/>
</dbReference>
<evidence type="ECO:0000313" key="4">
    <source>
        <dbReference type="WBParaSite" id="HPLM_0000241701-mRNA-1"/>
    </source>
</evidence>
<dbReference type="Pfam" id="PF00651">
    <property type="entry name" value="BTB"/>
    <property type="match status" value="1"/>
</dbReference>
<dbReference type="Proteomes" id="UP000268014">
    <property type="component" value="Unassembled WGS sequence"/>
</dbReference>
<protein>
    <submittedName>
        <fullName evidence="4">BTB domain-containing protein</fullName>
    </submittedName>
</protein>
<dbReference type="InterPro" id="IPR011333">
    <property type="entry name" value="SKP1/BTB/POZ_sf"/>
</dbReference>
<dbReference type="SUPFAM" id="SSF54695">
    <property type="entry name" value="POZ domain"/>
    <property type="match status" value="1"/>
</dbReference>